<dbReference type="AlphaFoldDB" id="A0A2U1V037"/>
<dbReference type="EMBL" id="PDOA01000016">
    <property type="protein sequence ID" value="PWC27259.1"/>
    <property type="molecule type" value="Genomic_DNA"/>
</dbReference>
<protein>
    <submittedName>
        <fullName evidence="1">Uncharacterized protein</fullName>
    </submittedName>
</protein>
<keyword evidence="2" id="KW-1185">Reference proteome</keyword>
<dbReference type="Proteomes" id="UP000245048">
    <property type="component" value="Unassembled WGS sequence"/>
</dbReference>
<organism evidence="1 2">
    <name type="scientific">Teichococcus aestuarii</name>
    <dbReference type="NCBI Taxonomy" id="568898"/>
    <lineage>
        <taxon>Bacteria</taxon>
        <taxon>Pseudomonadati</taxon>
        <taxon>Pseudomonadota</taxon>
        <taxon>Alphaproteobacteria</taxon>
        <taxon>Acetobacterales</taxon>
        <taxon>Roseomonadaceae</taxon>
        <taxon>Roseomonas</taxon>
    </lineage>
</organism>
<evidence type="ECO:0000313" key="1">
    <source>
        <dbReference type="EMBL" id="PWC27259.1"/>
    </source>
</evidence>
<accession>A0A2U1V037</accession>
<evidence type="ECO:0000313" key="2">
    <source>
        <dbReference type="Proteomes" id="UP000245048"/>
    </source>
</evidence>
<proteinExistence type="predicted"/>
<gene>
    <name evidence="1" type="ORF">CR165_18430</name>
</gene>
<dbReference type="RefSeq" id="WP_109518422.1">
    <property type="nucleotide sequence ID" value="NZ_JBHSCH010000037.1"/>
</dbReference>
<dbReference type="PROSITE" id="PS51257">
    <property type="entry name" value="PROKAR_LIPOPROTEIN"/>
    <property type="match status" value="1"/>
</dbReference>
<comment type="caution">
    <text evidence="1">The sequence shown here is derived from an EMBL/GenBank/DDBJ whole genome shotgun (WGS) entry which is preliminary data.</text>
</comment>
<name>A0A2U1V037_9PROT</name>
<sequence length="70" mass="6706">MRWSEAAASSGTASVSSCAGRQMGAATSQASALAASDGTRKVLVLRGSAAAGPGAGSKAGLSAFATIFRT</sequence>
<reference evidence="2" key="1">
    <citation type="submission" date="2017-10" db="EMBL/GenBank/DDBJ databases">
        <authorList>
            <person name="Toshchakov S.V."/>
            <person name="Goeva M.A."/>
        </authorList>
    </citation>
    <scope>NUCLEOTIDE SEQUENCE [LARGE SCALE GENOMIC DNA]</scope>
    <source>
        <strain evidence="2">JR1/69-1-13</strain>
    </source>
</reference>